<evidence type="ECO:0000256" key="1">
    <source>
        <dbReference type="SAM" id="Phobius"/>
    </source>
</evidence>
<organism evidence="2">
    <name type="scientific">marine sediment metagenome</name>
    <dbReference type="NCBI Taxonomy" id="412755"/>
    <lineage>
        <taxon>unclassified sequences</taxon>
        <taxon>metagenomes</taxon>
        <taxon>ecological metagenomes</taxon>
    </lineage>
</organism>
<feature type="transmembrane region" description="Helical" evidence="1">
    <location>
        <begin position="7"/>
        <end position="26"/>
    </location>
</feature>
<comment type="caution">
    <text evidence="2">The sequence shown here is derived from an EMBL/GenBank/DDBJ whole genome shotgun (WGS) entry which is preliminary data.</text>
</comment>
<accession>X1BHS9</accession>
<protein>
    <submittedName>
        <fullName evidence="2">Uncharacterized protein</fullName>
    </submittedName>
</protein>
<feature type="transmembrane region" description="Helical" evidence="1">
    <location>
        <begin position="32"/>
        <end position="49"/>
    </location>
</feature>
<reference evidence="2" key="1">
    <citation type="journal article" date="2014" name="Front. Microbiol.">
        <title>High frequency of phylogenetically diverse reductive dehalogenase-homologous genes in deep subseafloor sedimentary metagenomes.</title>
        <authorList>
            <person name="Kawai M."/>
            <person name="Futagami T."/>
            <person name="Toyoda A."/>
            <person name="Takaki Y."/>
            <person name="Nishi S."/>
            <person name="Hori S."/>
            <person name="Arai W."/>
            <person name="Tsubouchi T."/>
            <person name="Morono Y."/>
            <person name="Uchiyama I."/>
            <person name="Ito T."/>
            <person name="Fujiyama A."/>
            <person name="Inagaki F."/>
            <person name="Takami H."/>
        </authorList>
    </citation>
    <scope>NUCLEOTIDE SEQUENCE</scope>
    <source>
        <strain evidence="2">Expedition CK06-06</strain>
    </source>
</reference>
<feature type="transmembrane region" description="Helical" evidence="1">
    <location>
        <begin position="80"/>
        <end position="101"/>
    </location>
</feature>
<feature type="transmembrane region" description="Helical" evidence="1">
    <location>
        <begin position="56"/>
        <end position="74"/>
    </location>
</feature>
<keyword evidence="1" id="KW-0472">Membrane</keyword>
<proteinExistence type="predicted"/>
<gene>
    <name evidence="2" type="ORF">S01H4_01912</name>
</gene>
<keyword evidence="1" id="KW-0812">Transmembrane</keyword>
<keyword evidence="1" id="KW-1133">Transmembrane helix</keyword>
<dbReference type="EMBL" id="BART01000384">
    <property type="protein sequence ID" value="GAG71611.1"/>
    <property type="molecule type" value="Genomic_DNA"/>
</dbReference>
<name>X1BHS9_9ZZZZ</name>
<sequence>MNNKTILWLTIIGSIAIAFLSWIVYGESTFKIVFSAILLVAAIFYFIDFSKRKKTGSLIATLFCLSVAFTLLLTFCLPSIFSMVFAIVSLILFIALIYTFFNREKYY</sequence>
<dbReference type="AlphaFoldDB" id="X1BHS9"/>
<evidence type="ECO:0000313" key="2">
    <source>
        <dbReference type="EMBL" id="GAG71611.1"/>
    </source>
</evidence>